<feature type="compositionally biased region" description="Acidic residues" evidence="1">
    <location>
        <begin position="11"/>
        <end position="20"/>
    </location>
</feature>
<dbReference type="AlphaFoldDB" id="A0A9P7K6D6"/>
<comment type="caution">
    <text evidence="2">The sequence shown here is derived from an EMBL/GenBank/DDBJ whole genome shotgun (WGS) entry which is preliminary data.</text>
</comment>
<dbReference type="OrthoDB" id="3268677at2759"/>
<proteinExistence type="predicted"/>
<evidence type="ECO:0000313" key="3">
    <source>
        <dbReference type="Proteomes" id="UP000717328"/>
    </source>
</evidence>
<evidence type="ECO:0000313" key="2">
    <source>
        <dbReference type="EMBL" id="KAG5636706.1"/>
    </source>
</evidence>
<accession>A0A9P7K6D6</accession>
<reference evidence="2" key="2">
    <citation type="submission" date="2021-10" db="EMBL/GenBank/DDBJ databases">
        <title>Phylogenomics reveals ancestral predisposition of the termite-cultivated fungus Termitomyces towards a domesticated lifestyle.</title>
        <authorList>
            <person name="Auxier B."/>
            <person name="Grum-Grzhimaylo A."/>
            <person name="Cardenas M.E."/>
            <person name="Lodge J.D."/>
            <person name="Laessoe T."/>
            <person name="Pedersen O."/>
            <person name="Smith M.E."/>
            <person name="Kuyper T.W."/>
            <person name="Franco-Molano E.A."/>
            <person name="Baroni T.J."/>
            <person name="Aanen D.K."/>
        </authorList>
    </citation>
    <scope>NUCLEOTIDE SEQUENCE</scope>
    <source>
        <strain evidence="2">D49</strain>
    </source>
</reference>
<dbReference type="EMBL" id="JABCKI010005901">
    <property type="protein sequence ID" value="KAG5636706.1"/>
    <property type="molecule type" value="Genomic_DNA"/>
</dbReference>
<reference evidence="2" key="1">
    <citation type="submission" date="2021-02" db="EMBL/GenBank/DDBJ databases">
        <authorList>
            <person name="Nieuwenhuis M."/>
            <person name="Van De Peppel L.J.J."/>
        </authorList>
    </citation>
    <scope>NUCLEOTIDE SEQUENCE</scope>
    <source>
        <strain evidence="2">D49</strain>
    </source>
</reference>
<name>A0A9P7K6D6_9AGAR</name>
<evidence type="ECO:0000256" key="1">
    <source>
        <dbReference type="SAM" id="MobiDB-lite"/>
    </source>
</evidence>
<dbReference type="Proteomes" id="UP000717328">
    <property type="component" value="Unassembled WGS sequence"/>
</dbReference>
<keyword evidence="3" id="KW-1185">Reference proteome</keyword>
<sequence length="1273" mass="141294">MELYASTDESTSNEDSSDGEDDCLNTAADFIKDNSKKLTVKNPSKVLKNNDPLWWAESGFQKFKKKVLAVDPHAEFDRKNRNIVQCGRCGKMSEAKKVNNLLCFKEHFNGKNCQNGKGNQPLVSSFFLNPQKKASGSRRLRPKMLPLVAPGIACPGLGEINHHHVPKYLARTVMGYGGARHRSVIQDLVTTDPGSFSLGKNRKKITKEDIDACVLRTERAEASKFTLFAYCNKLLGDAYARHTDFQELMQMGKEKWLVFAKRAAAGRYDYKHPALCGMLQAITISEDRSHKGKSLKNMKYDADFDIICTNLALISPQAYKIIQAEFGGRSLRSMRYLRAKGGRYQPGIVESNFDAAQKWLADMGYDGPVVLAVDDTKVTAALRSYRDGDKWKAGGMHGEVKAITQYDDLLDMAHIDRKSLAEKTRAWLLVVPIAKIPPKLIATVALANSVNRDELHKWHADVESHLASRSIHHISYNVDGVSIERGLTHDIQNKAIKNKATHKWIFQHPIRELPNLVLEVPVLENGKPRAMSTDGKNLKKNGRGSAISGACVRPAGRYIIHYGMFATLALSKNSPLLKSDIIGIDKQDDRAAARLFSSAVVEHISRTQPDELGMIIYLFIIGEIIDAQQNRSITHDERIKMLWRGRFFLDGWRDYVLAHPHYSINTHFITRELYNIISIYIGAMLMLILTHRDFFPATPLLLWLHSTEVCEHFFGCACKIQSDFTFVDWILMIPKLTLLMMGETQHKGTQAQPNVHRSGYNHSWYDSKGVDVKNLKTFPTDEKIQELIDVAFSEATALLNILGIDHHCSDGSIKEMAPRLKDFLDNLHKPDAEATMNSTLSANDSGSSDLDAMMAADAIDSLTTDGIGSSQFDKKMTDLGVASVATAIHDSLKIDALPEDGQDEKNDWKNTITDLATALIEAYDLAGQANDTNTPLVDGRASKNASGCKLPPQCAIKPLDFGTSSSFRHSVLVKERAFHETEEARSAITYRYRNAAGVSDVLEQVRSSQGSEPSISSKLKASVVTEITRVVSASLTSTAKADTAGIERLVCWRGLGVVAMQEAEGNGDEPLIGNGDSIAEASSAVTLESLIALINGGISPFSPLIPGSWVLVMVQSRIWLAKVQILYLKGRGKKPSHNYAESCNEISSLSRLVVQLYQQFGEDLLSPLILKPSNSFRQAPSFPFLHSESLITCLDVHCPQPVELSVKIEHNLQMLKQSEPLKRIWAKVLPFHAEIIQEATAIIKAAGARPKRTKPDDSRLDEEEPVSKKKKTK</sequence>
<gene>
    <name evidence="2" type="ORF">H0H81_007102</name>
</gene>
<organism evidence="2 3">
    <name type="scientific">Sphagnurus paluster</name>
    <dbReference type="NCBI Taxonomy" id="117069"/>
    <lineage>
        <taxon>Eukaryota</taxon>
        <taxon>Fungi</taxon>
        <taxon>Dikarya</taxon>
        <taxon>Basidiomycota</taxon>
        <taxon>Agaricomycotina</taxon>
        <taxon>Agaricomycetes</taxon>
        <taxon>Agaricomycetidae</taxon>
        <taxon>Agaricales</taxon>
        <taxon>Tricholomatineae</taxon>
        <taxon>Lyophyllaceae</taxon>
        <taxon>Sphagnurus</taxon>
    </lineage>
</organism>
<feature type="compositionally biased region" description="Low complexity" evidence="1">
    <location>
        <begin position="1"/>
        <end position="10"/>
    </location>
</feature>
<feature type="region of interest" description="Disordered" evidence="1">
    <location>
        <begin position="1"/>
        <end position="20"/>
    </location>
</feature>
<protein>
    <submittedName>
        <fullName evidence="2">Uncharacterized protein</fullName>
    </submittedName>
</protein>
<feature type="region of interest" description="Disordered" evidence="1">
    <location>
        <begin position="1246"/>
        <end position="1273"/>
    </location>
</feature>